<proteinExistence type="predicted"/>
<evidence type="ECO:0000259" key="2">
    <source>
        <dbReference type="PROSITE" id="PS50097"/>
    </source>
</evidence>
<dbReference type="SUPFAM" id="SSF54695">
    <property type="entry name" value="POZ domain"/>
    <property type="match status" value="1"/>
</dbReference>
<dbReference type="Pfam" id="PF00651">
    <property type="entry name" value="BTB"/>
    <property type="match status" value="1"/>
</dbReference>
<feature type="region of interest" description="Disordered" evidence="1">
    <location>
        <begin position="149"/>
        <end position="178"/>
    </location>
</feature>
<evidence type="ECO:0000313" key="4">
    <source>
        <dbReference type="Proteomes" id="UP000076727"/>
    </source>
</evidence>
<evidence type="ECO:0000256" key="1">
    <source>
        <dbReference type="SAM" id="MobiDB-lite"/>
    </source>
</evidence>
<dbReference type="CDD" id="cd18186">
    <property type="entry name" value="BTB_POZ_ZBTB_KLHL-like"/>
    <property type="match status" value="1"/>
</dbReference>
<dbReference type="InterPro" id="IPR000210">
    <property type="entry name" value="BTB/POZ_dom"/>
</dbReference>
<dbReference type="Gene3D" id="3.30.710.10">
    <property type="entry name" value="Potassium Channel Kv1.1, Chain A"/>
    <property type="match status" value="1"/>
</dbReference>
<dbReference type="InterPro" id="IPR011333">
    <property type="entry name" value="SKP1/BTB/POZ_sf"/>
</dbReference>
<dbReference type="PROSITE" id="PS50097">
    <property type="entry name" value="BTB"/>
    <property type="match status" value="1"/>
</dbReference>
<dbReference type="SMART" id="SM00225">
    <property type="entry name" value="BTB"/>
    <property type="match status" value="1"/>
</dbReference>
<reference evidence="3 4" key="1">
    <citation type="journal article" date="2016" name="Mol. Biol. Evol.">
        <title>Comparative Genomics of Early-Diverging Mushroom-Forming Fungi Provides Insights into the Origins of Lignocellulose Decay Capabilities.</title>
        <authorList>
            <person name="Nagy L.G."/>
            <person name="Riley R."/>
            <person name="Tritt A."/>
            <person name="Adam C."/>
            <person name="Daum C."/>
            <person name="Floudas D."/>
            <person name="Sun H."/>
            <person name="Yadav J.S."/>
            <person name="Pangilinan J."/>
            <person name="Larsson K.H."/>
            <person name="Matsuura K."/>
            <person name="Barry K."/>
            <person name="Labutti K."/>
            <person name="Kuo R."/>
            <person name="Ohm R.A."/>
            <person name="Bhattacharya S.S."/>
            <person name="Shirouzu T."/>
            <person name="Yoshinaga Y."/>
            <person name="Martin F.M."/>
            <person name="Grigoriev I.V."/>
            <person name="Hibbett D.S."/>
        </authorList>
    </citation>
    <scope>NUCLEOTIDE SEQUENCE [LARGE SCALE GENOMIC DNA]</scope>
    <source>
        <strain evidence="3 4">L-15889</strain>
    </source>
</reference>
<gene>
    <name evidence="3" type="ORF">DAEQUDRAFT_814595</name>
</gene>
<protein>
    <recommendedName>
        <fullName evidence="2">BTB domain-containing protein</fullName>
    </recommendedName>
</protein>
<dbReference type="OrthoDB" id="3218112at2759"/>
<dbReference type="Proteomes" id="UP000076727">
    <property type="component" value="Unassembled WGS sequence"/>
</dbReference>
<accession>A0A165LXI7</accession>
<dbReference type="STRING" id="1314783.A0A165LXI7"/>
<sequence length="366" mass="40638">MSQPPALKRPRVALDEDAERKVLLDHPTLYYDDGNVILSSGSTLFRAHKSILSKHSPVLRVLFDRREDTKTETLRGCLHVALDDTKEEVEALLNVIYDGFRIDFPELTVVTFPVLANIFRMATKYRIGRARADILERIKEEWPFDLAKHDEKQNAKTQAALRRKQEQQEQQRQAMAGAPGALGGAQLDAAILLEQEELAVPPAAVITLLRDGGCADKEILAPLFYALSCSTWQLALGALGHRISQLPHADIERFITGLEHVRSAFASLAVASPPLNALQPHQGWESCQNGMLRFRQSSMLSLLLVEHAATARRPLEALNAVVALVRQPGHLATYGICAACANQVLADLSRRRSDLWNQMPTHFGLV</sequence>
<name>A0A165LXI7_9APHY</name>
<feature type="domain" description="BTB" evidence="2">
    <location>
        <begin position="34"/>
        <end position="99"/>
    </location>
</feature>
<keyword evidence="4" id="KW-1185">Reference proteome</keyword>
<evidence type="ECO:0000313" key="3">
    <source>
        <dbReference type="EMBL" id="KZT64974.1"/>
    </source>
</evidence>
<dbReference type="EMBL" id="KV429114">
    <property type="protein sequence ID" value="KZT64974.1"/>
    <property type="molecule type" value="Genomic_DNA"/>
</dbReference>
<dbReference type="AlphaFoldDB" id="A0A165LXI7"/>
<organism evidence="3 4">
    <name type="scientific">Daedalea quercina L-15889</name>
    <dbReference type="NCBI Taxonomy" id="1314783"/>
    <lineage>
        <taxon>Eukaryota</taxon>
        <taxon>Fungi</taxon>
        <taxon>Dikarya</taxon>
        <taxon>Basidiomycota</taxon>
        <taxon>Agaricomycotina</taxon>
        <taxon>Agaricomycetes</taxon>
        <taxon>Polyporales</taxon>
        <taxon>Fomitopsis</taxon>
    </lineage>
</organism>